<feature type="domain" description="DUF2268" evidence="1">
    <location>
        <begin position="79"/>
        <end position="270"/>
    </location>
</feature>
<name>A0A1E7DUF9_9BACI</name>
<dbReference type="AlphaFoldDB" id="A0A1E7DUF9"/>
<dbReference type="OrthoDB" id="2449457at2"/>
<accession>A0A1E7DUF9</accession>
<dbReference type="EMBL" id="MAMP01000001">
    <property type="protein sequence ID" value="OES46720.1"/>
    <property type="molecule type" value="Genomic_DNA"/>
</dbReference>
<comment type="caution">
    <text evidence="2">The sequence shown here is derived from an EMBL/GenBank/DDBJ whole genome shotgun (WGS) entry which is preliminary data.</text>
</comment>
<evidence type="ECO:0000313" key="3">
    <source>
        <dbReference type="Proteomes" id="UP000095658"/>
    </source>
</evidence>
<dbReference type="Proteomes" id="UP000095658">
    <property type="component" value="Unassembled WGS sequence"/>
</dbReference>
<keyword evidence="3" id="KW-1185">Reference proteome</keyword>
<organism evidence="2 3">
    <name type="scientific">Domibacillus iocasae</name>
    <dbReference type="NCBI Taxonomy" id="1714016"/>
    <lineage>
        <taxon>Bacteria</taxon>
        <taxon>Bacillati</taxon>
        <taxon>Bacillota</taxon>
        <taxon>Bacilli</taxon>
        <taxon>Bacillales</taxon>
        <taxon>Bacillaceae</taxon>
        <taxon>Domibacillus</taxon>
    </lineage>
</organism>
<dbReference type="Pfam" id="PF10026">
    <property type="entry name" value="DUF2268"/>
    <property type="match status" value="1"/>
</dbReference>
<evidence type="ECO:0000313" key="2">
    <source>
        <dbReference type="EMBL" id="OES46720.1"/>
    </source>
</evidence>
<gene>
    <name evidence="2" type="ORF">BA724_01275</name>
</gene>
<dbReference type="RefSeq" id="WP_069936883.1">
    <property type="nucleotide sequence ID" value="NZ_MAMP01000001.1"/>
</dbReference>
<sequence>MPVLDSRIWVHQFVEACKIQRRQDPYFLQCEALCSPLQELFPALSPEELHYHLLTYGLFEPAEWKGIQRTVQKMENNNIWELVDQEYKRLKKKWRGPEAAVIIFPIRRSRSVKKRIRKNGAAFKTAIFLFLSPGLQEEEIKSLLAHEYNHLCRLAYLGKEETDLCLKDVLILEGLGEFAVKELYGKKWLAPWTRLYTFEEASAIWKSIFIPSLTIEGKEHYHEFLYGSTGGPLPKWIGYSIGFQIVDSFYLSHGPFENEELYKKTADELIAGSNFRY</sequence>
<proteinExistence type="predicted"/>
<protein>
    <recommendedName>
        <fullName evidence="1">DUF2268 domain-containing protein</fullName>
    </recommendedName>
</protein>
<dbReference type="STRING" id="1714016.BA724_01275"/>
<dbReference type="InterPro" id="IPR018728">
    <property type="entry name" value="DUF2268"/>
</dbReference>
<reference evidence="2 3" key="1">
    <citation type="submission" date="2016-06" db="EMBL/GenBank/DDBJ databases">
        <title>Domibacillus iocasae genome sequencing.</title>
        <authorList>
            <person name="Verma A."/>
            <person name="Pal Y."/>
            <person name="Ojha A.K."/>
            <person name="Krishnamurthi S."/>
        </authorList>
    </citation>
    <scope>NUCLEOTIDE SEQUENCE [LARGE SCALE GENOMIC DNA]</scope>
    <source>
        <strain evidence="2 3">DSM 29979</strain>
    </source>
</reference>
<evidence type="ECO:0000259" key="1">
    <source>
        <dbReference type="Pfam" id="PF10026"/>
    </source>
</evidence>